<gene>
    <name evidence="1" type="ORF">ACOLOM_LOCUS2647</name>
</gene>
<sequence length="48" mass="5391">AVDLDLPTIQAIKSFKADPKPKQAQINLKKHLKNSNNKLLNKSKPKLL</sequence>
<dbReference type="EMBL" id="CAJVPT010003549">
    <property type="protein sequence ID" value="CAG8497430.1"/>
    <property type="molecule type" value="Genomic_DNA"/>
</dbReference>
<protein>
    <submittedName>
        <fullName evidence="1">797_t:CDS:1</fullName>
    </submittedName>
</protein>
<accession>A0ACA9KZ95</accession>
<organism evidence="1 2">
    <name type="scientific">Acaulospora colombiana</name>
    <dbReference type="NCBI Taxonomy" id="27376"/>
    <lineage>
        <taxon>Eukaryota</taxon>
        <taxon>Fungi</taxon>
        <taxon>Fungi incertae sedis</taxon>
        <taxon>Mucoromycota</taxon>
        <taxon>Glomeromycotina</taxon>
        <taxon>Glomeromycetes</taxon>
        <taxon>Diversisporales</taxon>
        <taxon>Acaulosporaceae</taxon>
        <taxon>Acaulospora</taxon>
    </lineage>
</organism>
<evidence type="ECO:0000313" key="1">
    <source>
        <dbReference type="EMBL" id="CAG8497430.1"/>
    </source>
</evidence>
<comment type="caution">
    <text evidence="1">The sequence shown here is derived from an EMBL/GenBank/DDBJ whole genome shotgun (WGS) entry which is preliminary data.</text>
</comment>
<keyword evidence="2" id="KW-1185">Reference proteome</keyword>
<reference evidence="1" key="1">
    <citation type="submission" date="2021-06" db="EMBL/GenBank/DDBJ databases">
        <authorList>
            <person name="Kallberg Y."/>
            <person name="Tangrot J."/>
            <person name="Rosling A."/>
        </authorList>
    </citation>
    <scope>NUCLEOTIDE SEQUENCE</scope>
    <source>
        <strain evidence="1">CL356</strain>
    </source>
</reference>
<feature type="non-terminal residue" evidence="1">
    <location>
        <position position="1"/>
    </location>
</feature>
<evidence type="ECO:0000313" key="2">
    <source>
        <dbReference type="Proteomes" id="UP000789525"/>
    </source>
</evidence>
<proteinExistence type="predicted"/>
<name>A0ACA9KZ95_9GLOM</name>
<dbReference type="Proteomes" id="UP000789525">
    <property type="component" value="Unassembled WGS sequence"/>
</dbReference>